<dbReference type="GO" id="GO:0006260">
    <property type="term" value="P:DNA replication"/>
    <property type="evidence" value="ECO:0007669"/>
    <property type="project" value="UniProtKB-KW"/>
</dbReference>
<dbReference type="PRINTS" id="PR00625">
    <property type="entry name" value="JDOMAIN"/>
</dbReference>
<dbReference type="Gene3D" id="1.10.287.110">
    <property type="entry name" value="DnaJ domain"/>
    <property type="match status" value="1"/>
</dbReference>
<dbReference type="Pfam" id="PF01556">
    <property type="entry name" value="DnaJ_C"/>
    <property type="match status" value="1"/>
</dbReference>
<dbReference type="PROSITE" id="PS00636">
    <property type="entry name" value="DNAJ_1"/>
    <property type="match status" value="1"/>
</dbReference>
<sequence>MASKRDFYEVLGIKKGASQSEIKKAYRKMAKKYHPDTNAGDEAAAEKFKEVSEAYSVLNDPEKKKLYDQFGHAAFDGTGQPGGSYGAGFGGAGSSGFGGFGGTGGSGFSGFSQGPDGSYQEYHFDGNMDDILKDIFGHGFSGSGSGASGFSGFSGTSGTSGFSGSSGKGFSGDSGFSGFGRGAGYGSFPQDGENVHADINVTFDEAAFGGDRYFDLKDPAGKKQSIKVHIPAGIDNGQSIRLRGKGMSGANGGKAGDLLLKVHVAARPGFERKGTDVYAPVRVPFTTAVLGGKVEVQTLRGKVKCNIKPGTQSGTKLRLRDKGIVSMKDPAKFGCHYAVVEIDVPKNLSDDAKQKLAEFDRAASACGAGGAAGAGGSGQADGSSRPGHSGHGGRAA</sequence>
<feature type="compositionally biased region" description="Gly residues" evidence="7">
    <location>
        <begin position="367"/>
        <end position="379"/>
    </location>
</feature>
<organism evidence="9 10">
    <name type="scientific">Lentihominibacter faecis</name>
    <dbReference type="NCBI Taxonomy" id="2764712"/>
    <lineage>
        <taxon>Bacteria</taxon>
        <taxon>Bacillati</taxon>
        <taxon>Bacillota</taxon>
        <taxon>Clostridia</taxon>
        <taxon>Peptostreptococcales</taxon>
        <taxon>Anaerovoracaceae</taxon>
        <taxon>Lentihominibacter</taxon>
    </lineage>
</organism>
<gene>
    <name evidence="9" type="ORF">H8876_08220</name>
</gene>
<dbReference type="GO" id="GO:0008270">
    <property type="term" value="F:zinc ion binding"/>
    <property type="evidence" value="ECO:0007669"/>
    <property type="project" value="UniProtKB-KW"/>
</dbReference>
<accession>A0A923NBY0</accession>
<keyword evidence="1" id="KW-0235">DNA replication</keyword>
<dbReference type="EMBL" id="JACRWC010000104">
    <property type="protein sequence ID" value="MBC5999983.1"/>
    <property type="molecule type" value="Genomic_DNA"/>
</dbReference>
<dbReference type="GO" id="GO:0006457">
    <property type="term" value="P:protein folding"/>
    <property type="evidence" value="ECO:0007669"/>
    <property type="project" value="InterPro"/>
</dbReference>
<evidence type="ECO:0000256" key="2">
    <source>
        <dbReference type="ARBA" id="ARBA00022723"/>
    </source>
</evidence>
<dbReference type="CDD" id="cd06257">
    <property type="entry name" value="DnaJ"/>
    <property type="match status" value="1"/>
</dbReference>
<evidence type="ECO:0000256" key="3">
    <source>
        <dbReference type="ARBA" id="ARBA00022737"/>
    </source>
</evidence>
<dbReference type="SUPFAM" id="SSF49493">
    <property type="entry name" value="HSP40/DnaJ peptide-binding domain"/>
    <property type="match status" value="2"/>
</dbReference>
<keyword evidence="10" id="KW-1185">Reference proteome</keyword>
<keyword evidence="3" id="KW-0677">Repeat</keyword>
<dbReference type="AlphaFoldDB" id="A0A923NBY0"/>
<evidence type="ECO:0000256" key="5">
    <source>
        <dbReference type="ARBA" id="ARBA00022833"/>
    </source>
</evidence>
<protein>
    <submittedName>
        <fullName evidence="9">J domain-containing protein</fullName>
    </submittedName>
</protein>
<dbReference type="InterPro" id="IPR001623">
    <property type="entry name" value="DnaJ_domain"/>
</dbReference>
<dbReference type="InterPro" id="IPR008971">
    <property type="entry name" value="HSP40/DnaJ_pept-bd"/>
</dbReference>
<evidence type="ECO:0000313" key="9">
    <source>
        <dbReference type="EMBL" id="MBC5999983.1"/>
    </source>
</evidence>
<dbReference type="InterPro" id="IPR018253">
    <property type="entry name" value="DnaJ_domain_CS"/>
</dbReference>
<dbReference type="FunFam" id="2.60.260.20:FF:000005">
    <property type="entry name" value="Chaperone protein dnaJ 1, mitochondrial"/>
    <property type="match status" value="1"/>
</dbReference>
<dbReference type="PANTHER" id="PTHR44145">
    <property type="entry name" value="DNAJ HOMOLOG SUBFAMILY A MEMBER 3, MITOCHONDRIAL"/>
    <property type="match status" value="1"/>
</dbReference>
<dbReference type="Proteomes" id="UP000644115">
    <property type="component" value="Unassembled WGS sequence"/>
</dbReference>
<dbReference type="InterPro" id="IPR051938">
    <property type="entry name" value="Apopto_cytoskel_mod"/>
</dbReference>
<evidence type="ECO:0000256" key="6">
    <source>
        <dbReference type="ARBA" id="ARBA00023186"/>
    </source>
</evidence>
<evidence type="ECO:0000259" key="8">
    <source>
        <dbReference type="PROSITE" id="PS50076"/>
    </source>
</evidence>
<dbReference type="PANTHER" id="PTHR44145:SF3">
    <property type="entry name" value="DNAJ HOMOLOG SUBFAMILY A MEMBER 3, MITOCHONDRIAL"/>
    <property type="match status" value="1"/>
</dbReference>
<keyword evidence="2" id="KW-0479">Metal-binding</keyword>
<keyword evidence="5" id="KW-0862">Zinc</keyword>
<dbReference type="CDD" id="cd10747">
    <property type="entry name" value="DnaJ_C"/>
    <property type="match status" value="1"/>
</dbReference>
<dbReference type="Pfam" id="PF00226">
    <property type="entry name" value="DnaJ"/>
    <property type="match status" value="1"/>
</dbReference>
<proteinExistence type="predicted"/>
<feature type="region of interest" description="Disordered" evidence="7">
    <location>
        <begin position="367"/>
        <end position="396"/>
    </location>
</feature>
<dbReference type="RefSeq" id="WP_249287343.1">
    <property type="nucleotide sequence ID" value="NZ_JACRWC010000104.1"/>
</dbReference>
<evidence type="ECO:0000256" key="4">
    <source>
        <dbReference type="ARBA" id="ARBA00022771"/>
    </source>
</evidence>
<comment type="caution">
    <text evidence="9">The sequence shown here is derived from an EMBL/GenBank/DDBJ whole genome shotgun (WGS) entry which is preliminary data.</text>
</comment>
<feature type="domain" description="J" evidence="8">
    <location>
        <begin position="6"/>
        <end position="71"/>
    </location>
</feature>
<keyword evidence="6" id="KW-0143">Chaperone</keyword>
<dbReference type="InterPro" id="IPR036869">
    <property type="entry name" value="J_dom_sf"/>
</dbReference>
<dbReference type="Gene3D" id="2.60.260.20">
    <property type="entry name" value="Urease metallochaperone UreE, N-terminal domain"/>
    <property type="match status" value="2"/>
</dbReference>
<evidence type="ECO:0000256" key="1">
    <source>
        <dbReference type="ARBA" id="ARBA00022705"/>
    </source>
</evidence>
<reference evidence="9" key="1">
    <citation type="submission" date="2020-08" db="EMBL/GenBank/DDBJ databases">
        <authorList>
            <person name="Liu C."/>
            <person name="Sun Q."/>
        </authorList>
    </citation>
    <scope>NUCLEOTIDE SEQUENCE</scope>
    <source>
        <strain evidence="9">BX16</strain>
    </source>
</reference>
<name>A0A923NBY0_9FIRM</name>
<dbReference type="GO" id="GO:0051082">
    <property type="term" value="F:unfolded protein binding"/>
    <property type="evidence" value="ECO:0007669"/>
    <property type="project" value="InterPro"/>
</dbReference>
<evidence type="ECO:0000256" key="7">
    <source>
        <dbReference type="SAM" id="MobiDB-lite"/>
    </source>
</evidence>
<keyword evidence="4" id="KW-0863">Zinc-finger</keyword>
<dbReference type="SUPFAM" id="SSF46565">
    <property type="entry name" value="Chaperone J-domain"/>
    <property type="match status" value="1"/>
</dbReference>
<dbReference type="PROSITE" id="PS50076">
    <property type="entry name" value="DNAJ_2"/>
    <property type="match status" value="1"/>
</dbReference>
<dbReference type="InterPro" id="IPR002939">
    <property type="entry name" value="DnaJ_C"/>
</dbReference>
<evidence type="ECO:0000313" key="10">
    <source>
        <dbReference type="Proteomes" id="UP000644115"/>
    </source>
</evidence>
<dbReference type="SMART" id="SM00271">
    <property type="entry name" value="DnaJ"/>
    <property type="match status" value="1"/>
</dbReference>